<dbReference type="GO" id="GO:0006783">
    <property type="term" value="P:heme biosynthetic process"/>
    <property type="evidence" value="ECO:0007669"/>
    <property type="project" value="UniProtKB-ARBA"/>
</dbReference>
<evidence type="ECO:0000313" key="21">
    <source>
        <dbReference type="Proteomes" id="UP000008144"/>
    </source>
</evidence>
<evidence type="ECO:0000256" key="1">
    <source>
        <dbReference type="ARBA" id="ARBA00004651"/>
    </source>
</evidence>
<evidence type="ECO:0000256" key="11">
    <source>
        <dbReference type="ARBA" id="ARBA00035075"/>
    </source>
</evidence>
<keyword evidence="8 18" id="KW-0472">Membrane</keyword>
<feature type="domain" description="Major facilitator superfamily (MFS) profile" evidence="19">
    <location>
        <begin position="56"/>
        <end position="469"/>
    </location>
</feature>
<evidence type="ECO:0000313" key="20">
    <source>
        <dbReference type="Ensembl" id="ENSCINP00000010450.3"/>
    </source>
</evidence>
<dbReference type="FunFam" id="1.20.1250.20:FF:000184">
    <property type="entry name" value="Feline leukemia virus subgroup C receptor-related protein 1"/>
    <property type="match status" value="1"/>
</dbReference>
<dbReference type="Ensembl" id="ENSCINT00000010450.3">
    <property type="protein sequence ID" value="ENSCINP00000010450.3"/>
    <property type="gene ID" value="ENSCING00000005069.3"/>
</dbReference>
<keyword evidence="5 18" id="KW-0812">Transmembrane</keyword>
<evidence type="ECO:0000256" key="14">
    <source>
        <dbReference type="ARBA" id="ARBA00046338"/>
    </source>
</evidence>
<reference evidence="21" key="1">
    <citation type="journal article" date="2002" name="Science">
        <title>The draft genome of Ciona intestinalis: insights into chordate and vertebrate origins.</title>
        <authorList>
            <person name="Dehal P."/>
            <person name="Satou Y."/>
            <person name="Campbell R.K."/>
            <person name="Chapman J."/>
            <person name="Degnan B."/>
            <person name="De Tomaso A."/>
            <person name="Davidson B."/>
            <person name="Di Gregorio A."/>
            <person name="Gelpke M."/>
            <person name="Goodstein D.M."/>
            <person name="Harafuji N."/>
            <person name="Hastings K.E."/>
            <person name="Ho I."/>
            <person name="Hotta K."/>
            <person name="Huang W."/>
            <person name="Kawashima T."/>
            <person name="Lemaire P."/>
            <person name="Martinez D."/>
            <person name="Meinertzhagen I.A."/>
            <person name="Necula S."/>
            <person name="Nonaka M."/>
            <person name="Putnam N."/>
            <person name="Rash S."/>
            <person name="Saiga H."/>
            <person name="Satake M."/>
            <person name="Terry A."/>
            <person name="Yamada L."/>
            <person name="Wang H.G."/>
            <person name="Awazu S."/>
            <person name="Azumi K."/>
            <person name="Boore J."/>
            <person name="Branno M."/>
            <person name="Chin-Bow S."/>
            <person name="DeSantis R."/>
            <person name="Doyle S."/>
            <person name="Francino P."/>
            <person name="Keys D.N."/>
            <person name="Haga S."/>
            <person name="Hayashi H."/>
            <person name="Hino K."/>
            <person name="Imai K.S."/>
            <person name="Inaba K."/>
            <person name="Kano S."/>
            <person name="Kobayashi K."/>
            <person name="Kobayashi M."/>
            <person name="Lee B.I."/>
            <person name="Makabe K.W."/>
            <person name="Manohar C."/>
            <person name="Matassi G."/>
            <person name="Medina M."/>
            <person name="Mochizuki Y."/>
            <person name="Mount S."/>
            <person name="Morishita T."/>
            <person name="Miura S."/>
            <person name="Nakayama A."/>
            <person name="Nishizaka S."/>
            <person name="Nomoto H."/>
            <person name="Ohta F."/>
            <person name="Oishi K."/>
            <person name="Rigoutsos I."/>
            <person name="Sano M."/>
            <person name="Sasaki A."/>
            <person name="Sasakura Y."/>
            <person name="Shoguchi E."/>
            <person name="Shin-i T."/>
            <person name="Spagnuolo A."/>
            <person name="Stainier D."/>
            <person name="Suzuki M.M."/>
            <person name="Tassy O."/>
            <person name="Takatori N."/>
            <person name="Tokuoka M."/>
            <person name="Yagi K."/>
            <person name="Yoshizaki F."/>
            <person name="Wada S."/>
            <person name="Zhang C."/>
            <person name="Hyatt P.D."/>
            <person name="Larimer F."/>
            <person name="Detter C."/>
            <person name="Doggett N."/>
            <person name="Glavina T."/>
            <person name="Hawkins T."/>
            <person name="Richardson P."/>
            <person name="Lucas S."/>
            <person name="Kohara Y."/>
            <person name="Levine M."/>
            <person name="Satoh N."/>
            <person name="Rokhsar D.S."/>
        </authorList>
    </citation>
    <scope>NUCLEOTIDE SEQUENCE [LARGE SCALE GENOMIC DNA]</scope>
</reference>
<evidence type="ECO:0000259" key="19">
    <source>
        <dbReference type="PROSITE" id="PS50850"/>
    </source>
</evidence>
<evidence type="ECO:0000256" key="12">
    <source>
        <dbReference type="ARBA" id="ARBA00036811"/>
    </source>
</evidence>
<dbReference type="AlphaFoldDB" id="F6ZLS3"/>
<dbReference type="SUPFAM" id="SSF103473">
    <property type="entry name" value="MFS general substrate transporter"/>
    <property type="match status" value="1"/>
</dbReference>
<dbReference type="Gene3D" id="1.20.1250.20">
    <property type="entry name" value="MFS general substrate transporter like domains"/>
    <property type="match status" value="1"/>
</dbReference>
<comment type="catalytic activity">
    <reaction evidence="12">
        <text>choline(out) = choline(in)</text>
        <dbReference type="Rhea" id="RHEA:32751"/>
        <dbReference type="ChEBI" id="CHEBI:15354"/>
    </reaction>
</comment>
<keyword evidence="10" id="KW-0325">Glycoprotein</keyword>
<accession>F6ZLS3</accession>
<dbReference type="HOGENOM" id="CLU_023132_0_1_1"/>
<reference evidence="20" key="3">
    <citation type="submission" date="2025-08" db="UniProtKB">
        <authorList>
            <consortium name="Ensembl"/>
        </authorList>
    </citation>
    <scope>IDENTIFICATION</scope>
</reference>
<dbReference type="OMA" id="LDLMGHN"/>
<comment type="similarity">
    <text evidence="14">Belongs to the major facilitator superfamily. Feline leukemia virus subgroup C receptor (TC 2.A.1.28.1) family.</text>
</comment>
<feature type="transmembrane region" description="Helical" evidence="18">
    <location>
        <begin position="416"/>
        <end position="433"/>
    </location>
</feature>
<keyword evidence="3" id="KW-1003">Cell membrane</keyword>
<comment type="catalytic activity">
    <reaction evidence="13">
        <text>ethanolamine(in) = ethanolamine(out)</text>
        <dbReference type="Rhea" id="RHEA:32747"/>
        <dbReference type="ChEBI" id="CHEBI:57603"/>
    </reaction>
</comment>
<evidence type="ECO:0000256" key="5">
    <source>
        <dbReference type="ARBA" id="ARBA00022692"/>
    </source>
</evidence>
<protein>
    <recommendedName>
        <fullName evidence="16">Choline/ethanolamine transporter FLVCR1</fullName>
    </recommendedName>
    <alternativeName>
        <fullName evidence="17">Heme transporter FLVCR1</fullName>
    </alternativeName>
</protein>
<dbReference type="Proteomes" id="UP000008144">
    <property type="component" value="Chromosome 3"/>
</dbReference>
<keyword evidence="6 18" id="KW-1133">Transmembrane helix</keyword>
<reference evidence="20" key="2">
    <citation type="journal article" date="2008" name="Genome Biol.">
        <title>Improved genome assembly and evidence-based global gene model set for the chordate Ciona intestinalis: new insight into intron and operon populations.</title>
        <authorList>
            <person name="Satou Y."/>
            <person name="Mineta K."/>
            <person name="Ogasawara M."/>
            <person name="Sasakura Y."/>
            <person name="Shoguchi E."/>
            <person name="Ueno K."/>
            <person name="Yamada L."/>
            <person name="Matsumoto J."/>
            <person name="Wasserscheid J."/>
            <person name="Dewar K."/>
            <person name="Wiley G.B."/>
            <person name="Macmil S.L."/>
            <person name="Roe B.A."/>
            <person name="Zeller R.W."/>
            <person name="Hastings K.E."/>
            <person name="Lemaire P."/>
            <person name="Lindquist E."/>
            <person name="Endo T."/>
            <person name="Hotta K."/>
            <person name="Inaba K."/>
        </authorList>
    </citation>
    <scope>NUCLEOTIDE SEQUENCE [LARGE SCALE GENOMIC DNA]</scope>
    <source>
        <strain evidence="20">wild type</strain>
    </source>
</reference>
<organism evidence="20 21">
    <name type="scientific">Ciona intestinalis</name>
    <name type="common">Transparent sea squirt</name>
    <name type="synonym">Ascidia intestinalis</name>
    <dbReference type="NCBI Taxonomy" id="7719"/>
    <lineage>
        <taxon>Eukaryota</taxon>
        <taxon>Metazoa</taxon>
        <taxon>Chordata</taxon>
        <taxon>Tunicata</taxon>
        <taxon>Ascidiacea</taxon>
        <taxon>Phlebobranchia</taxon>
        <taxon>Cionidae</taxon>
        <taxon>Ciona</taxon>
    </lineage>
</organism>
<dbReference type="GO" id="GO:0015232">
    <property type="term" value="F:heme transmembrane transporter activity"/>
    <property type="evidence" value="ECO:0000318"/>
    <property type="project" value="GO_Central"/>
</dbReference>
<dbReference type="PROSITE" id="PS50850">
    <property type="entry name" value="MFS"/>
    <property type="match status" value="1"/>
</dbReference>
<evidence type="ECO:0000256" key="15">
    <source>
        <dbReference type="ARBA" id="ARBA00060240"/>
    </source>
</evidence>
<dbReference type="InterPro" id="IPR020846">
    <property type="entry name" value="MFS_dom"/>
</dbReference>
<evidence type="ECO:0000256" key="18">
    <source>
        <dbReference type="SAM" id="Phobius"/>
    </source>
</evidence>
<comment type="function">
    <text evidence="15">Uniporter that mediates the transport of extracellular choline and ethanolamine into cells, thereby playing a key role in phospholipid biosynthesis. Choline and ethanolamine are the precursors of phosphatidylcholine and phosphatidylethanolamine, respectively, the two most abundant phospholipids. Transport is not coupled with proton transport and is exclusively driven by the choline (or ethanolamine) gradient across the plasma membrane. Also acts as a heme b transporter that mediates heme efflux from the cytoplasm to the extracellular compartment.</text>
</comment>
<proteinExistence type="inferred from homology"/>
<evidence type="ECO:0000256" key="4">
    <source>
        <dbReference type="ARBA" id="ARBA00022553"/>
    </source>
</evidence>
<dbReference type="GO" id="GO:0005886">
    <property type="term" value="C:plasma membrane"/>
    <property type="evidence" value="ECO:0007669"/>
    <property type="project" value="UniProtKB-SubCell"/>
</dbReference>
<evidence type="ECO:0000256" key="2">
    <source>
        <dbReference type="ARBA" id="ARBA00022448"/>
    </source>
</evidence>
<dbReference type="PANTHER" id="PTHR10924">
    <property type="entry name" value="MAJOR FACILITATOR SUPERFAMILY PROTEIN-RELATED"/>
    <property type="match status" value="1"/>
</dbReference>
<feature type="transmembrane region" description="Helical" evidence="18">
    <location>
        <begin position="445"/>
        <end position="464"/>
    </location>
</feature>
<evidence type="ECO:0000256" key="9">
    <source>
        <dbReference type="ARBA" id="ARBA00023170"/>
    </source>
</evidence>
<dbReference type="EMBL" id="EAAA01001636">
    <property type="status" value="NOT_ANNOTATED_CDS"/>
    <property type="molecule type" value="Genomic_DNA"/>
</dbReference>
<dbReference type="InParanoid" id="F6ZLS3"/>
<dbReference type="GO" id="GO:0020037">
    <property type="term" value="F:heme binding"/>
    <property type="evidence" value="ECO:0000318"/>
    <property type="project" value="GO_Central"/>
</dbReference>
<keyword evidence="4" id="KW-0597">Phosphoprotein</keyword>
<evidence type="ECO:0000256" key="10">
    <source>
        <dbReference type="ARBA" id="ARBA00023180"/>
    </source>
</evidence>
<dbReference type="CDD" id="cd17398">
    <property type="entry name" value="MFS_FLVCR_like"/>
    <property type="match status" value="1"/>
</dbReference>
<evidence type="ECO:0000256" key="6">
    <source>
        <dbReference type="ARBA" id="ARBA00022989"/>
    </source>
</evidence>
<keyword evidence="21" id="KW-1185">Reference proteome</keyword>
<feature type="transmembrane region" description="Helical" evidence="18">
    <location>
        <begin position="385"/>
        <end position="404"/>
    </location>
</feature>
<evidence type="ECO:0000256" key="16">
    <source>
        <dbReference type="ARBA" id="ARBA00068050"/>
    </source>
</evidence>
<dbReference type="InterPro" id="IPR011701">
    <property type="entry name" value="MFS"/>
</dbReference>
<feature type="transmembrane region" description="Helical" evidence="18">
    <location>
        <begin position="324"/>
        <end position="345"/>
    </location>
</feature>
<evidence type="ECO:0000256" key="7">
    <source>
        <dbReference type="ARBA" id="ARBA00023057"/>
    </source>
</evidence>
<feature type="transmembrane region" description="Helical" evidence="18">
    <location>
        <begin position="285"/>
        <end position="304"/>
    </location>
</feature>
<evidence type="ECO:0000256" key="17">
    <source>
        <dbReference type="ARBA" id="ARBA00080886"/>
    </source>
</evidence>
<keyword evidence="2" id="KW-0813">Transport</keyword>
<comment type="catalytic activity">
    <reaction evidence="11">
        <text>heme b(in) = heme b(out)</text>
        <dbReference type="Rhea" id="RHEA:75443"/>
        <dbReference type="ChEBI" id="CHEBI:60344"/>
    </reaction>
</comment>
<sequence length="474" mass="51762">MEEKESICKYEDTVVQESADGFTVTVVDKKKPQKIIKENEAEDKPQVKLYKRRFLILGIFCIYSMSSAFQWMEYAIISNIIVKYYKGTSMLAVQWTSMIYMLSYIPLMFVATWMLDKWGLRKILLVGSALNAIGSLIKIGSVNPNLFAVSFFGQTIAACAQSFILEIPPKIASVYFGPTEVSTATSMGVFGNQLGVALGFVLPPLMVPLGTDDEIASGLRIMFISSAAVCTLVVLLIFIVIKDEPPLPPSKARAISIAAESSNQATHATSLNNYKRSIKVLMKDIPFLVLLISYGINTGTYYAIGTLLNQIIEEYHENAEKQIGEIGLTMVVAGLGGSVICGLFLDKTKLYKSTTVGIYVLSLAFMCVFSFTLSLGLLWLDYLTIGLLGFFMTGYLPIGFEFAAEITFPESEATSSGLLNVSAQIFGIVLTLSSGQLLDHFDAGAATKFMSAALLVGTILTVLIKSDLKRQNAN</sequence>
<dbReference type="GO" id="GO:0016020">
    <property type="term" value="C:membrane"/>
    <property type="evidence" value="ECO:0000318"/>
    <property type="project" value="GO_Central"/>
</dbReference>
<keyword evidence="9" id="KW-0675">Receptor</keyword>
<evidence type="ECO:0000256" key="3">
    <source>
        <dbReference type="ARBA" id="ARBA00022475"/>
    </source>
</evidence>
<dbReference type="InterPro" id="IPR049680">
    <property type="entry name" value="FLVCR1-2_SLC49-like"/>
</dbReference>
<feature type="transmembrane region" description="Helical" evidence="18">
    <location>
        <begin position="357"/>
        <end position="379"/>
    </location>
</feature>
<evidence type="ECO:0000256" key="13">
    <source>
        <dbReference type="ARBA" id="ARBA00045087"/>
    </source>
</evidence>
<feature type="transmembrane region" description="Helical" evidence="18">
    <location>
        <begin position="186"/>
        <end position="207"/>
    </location>
</feature>
<comment type="subcellular location">
    <subcellularLocation>
        <location evidence="1">Cell membrane</location>
        <topology evidence="1">Multi-pass membrane protein</topology>
    </subcellularLocation>
</comment>
<name>F6ZLS3_CIOIN</name>
<dbReference type="GO" id="GO:0043249">
    <property type="term" value="P:erythrocyte maturation"/>
    <property type="evidence" value="ECO:0007669"/>
    <property type="project" value="UniProtKB-KW"/>
</dbReference>
<dbReference type="GO" id="GO:0031966">
    <property type="term" value="C:mitochondrial membrane"/>
    <property type="evidence" value="ECO:0007669"/>
    <property type="project" value="UniProtKB-ARBA"/>
</dbReference>
<feature type="transmembrane region" description="Helical" evidence="18">
    <location>
        <begin position="54"/>
        <end position="72"/>
    </location>
</feature>
<feature type="transmembrane region" description="Helical" evidence="18">
    <location>
        <begin position="219"/>
        <end position="241"/>
    </location>
</feature>
<dbReference type="GeneTree" id="ENSGT01030000234625"/>
<dbReference type="InterPro" id="IPR036259">
    <property type="entry name" value="MFS_trans_sf"/>
</dbReference>
<dbReference type="PANTHER" id="PTHR10924:SF4">
    <property type="entry name" value="GH15861P"/>
    <property type="match status" value="1"/>
</dbReference>
<dbReference type="GO" id="GO:0097037">
    <property type="term" value="P:heme export"/>
    <property type="evidence" value="ECO:0000318"/>
    <property type="project" value="GO_Central"/>
</dbReference>
<reference evidence="20" key="4">
    <citation type="submission" date="2025-09" db="UniProtKB">
        <authorList>
            <consortium name="Ensembl"/>
        </authorList>
    </citation>
    <scope>IDENTIFICATION</scope>
</reference>
<evidence type="ECO:0000256" key="8">
    <source>
        <dbReference type="ARBA" id="ARBA00023136"/>
    </source>
</evidence>
<feature type="transmembrane region" description="Helical" evidence="18">
    <location>
        <begin position="92"/>
        <end position="111"/>
    </location>
</feature>
<gene>
    <name evidence="20" type="primary">LOC100181611</name>
</gene>
<dbReference type="Pfam" id="PF07690">
    <property type="entry name" value="MFS_1"/>
    <property type="match status" value="1"/>
</dbReference>
<keyword evidence="7" id="KW-0265">Erythrocyte maturation</keyword>